<proteinExistence type="predicted"/>
<dbReference type="Pfam" id="PF13737">
    <property type="entry name" value="DDE_Tnp_1_5"/>
    <property type="match status" value="1"/>
</dbReference>
<gene>
    <name evidence="2" type="ORF">Trichorick_01113</name>
</gene>
<reference evidence="2 3" key="1">
    <citation type="submission" date="2022-10" db="EMBL/GenBank/DDBJ databases">
        <title>Host association and intracellularity evolved multiple times independently in the Rickettsiales.</title>
        <authorList>
            <person name="Castelli M."/>
            <person name="Nardi T."/>
            <person name="Gammuto L."/>
            <person name="Bellinzona G."/>
            <person name="Sabaneyeva E."/>
            <person name="Potekhin A."/>
            <person name="Serra V."/>
            <person name="Petroni G."/>
            <person name="Sassera D."/>
        </authorList>
    </citation>
    <scope>NUCLEOTIDE SEQUENCE [LARGE SCALE GENOMIC DNA]</scope>
    <source>
        <strain evidence="2 3">Kr 154-4</strain>
    </source>
</reference>
<feature type="domain" description="Transposase DDE" evidence="1">
    <location>
        <begin position="20"/>
        <end position="94"/>
    </location>
</feature>
<evidence type="ECO:0000313" key="3">
    <source>
        <dbReference type="Proteomes" id="UP001326613"/>
    </source>
</evidence>
<dbReference type="EMBL" id="CP112932">
    <property type="protein sequence ID" value="WPY01207.1"/>
    <property type="molecule type" value="Genomic_DNA"/>
</dbReference>
<dbReference type="Proteomes" id="UP001326613">
    <property type="component" value="Chromosome"/>
</dbReference>
<dbReference type="RefSeq" id="WP_323737999.1">
    <property type="nucleotide sequence ID" value="NZ_CP112932.1"/>
</dbReference>
<organism evidence="2 3">
    <name type="scientific">Candidatus Trichorickettsia mobilis</name>
    <dbReference type="NCBI Taxonomy" id="1346319"/>
    <lineage>
        <taxon>Bacteria</taxon>
        <taxon>Pseudomonadati</taxon>
        <taxon>Pseudomonadota</taxon>
        <taxon>Alphaproteobacteria</taxon>
        <taxon>Rickettsiales</taxon>
        <taxon>Rickettsiaceae</taxon>
        <taxon>Rickettsieae</taxon>
        <taxon>Candidatus Trichorickettsia</taxon>
    </lineage>
</organism>
<name>A0ABZ0UX46_9RICK</name>
<accession>A0ABZ0UX46</accession>
<dbReference type="InterPro" id="IPR025668">
    <property type="entry name" value="Tnp_DDE_dom"/>
</dbReference>
<evidence type="ECO:0000313" key="2">
    <source>
        <dbReference type="EMBL" id="WPY01207.1"/>
    </source>
</evidence>
<protein>
    <submittedName>
        <fullName evidence="2">IS5 family transposase domain protein</fullName>
    </submittedName>
</protein>
<evidence type="ECO:0000259" key="1">
    <source>
        <dbReference type="Pfam" id="PF13737"/>
    </source>
</evidence>
<sequence length="103" mass="11809">MSRVAVIKNVAGRQYIAIKPILVCQQIRYLFNLKLRQCQGFINWLLEILRLSITCSDYTTLSRRSKKLNTESLIGNGNKEFDYVSIDSTGIQVYTGNECLEKT</sequence>
<keyword evidence="3" id="KW-1185">Reference proteome</keyword>